<accession>A0ABR8GT73</accession>
<dbReference type="PANTHER" id="PTHR37953:SF1">
    <property type="entry name" value="UPF0127 PROTEIN MJ1496"/>
    <property type="match status" value="1"/>
</dbReference>
<evidence type="ECO:0000256" key="1">
    <source>
        <dbReference type="SAM" id="SignalP"/>
    </source>
</evidence>
<dbReference type="EMBL" id="JACJTA010000044">
    <property type="protein sequence ID" value="MBD2606612.1"/>
    <property type="molecule type" value="Genomic_DNA"/>
</dbReference>
<organism evidence="2 3">
    <name type="scientific">Scytonema hofmannii FACHB-248</name>
    <dbReference type="NCBI Taxonomy" id="1842502"/>
    <lineage>
        <taxon>Bacteria</taxon>
        <taxon>Bacillati</taxon>
        <taxon>Cyanobacteriota</taxon>
        <taxon>Cyanophyceae</taxon>
        <taxon>Nostocales</taxon>
        <taxon>Scytonemataceae</taxon>
        <taxon>Scytonema</taxon>
    </lineage>
</organism>
<feature type="signal peptide" evidence="1">
    <location>
        <begin position="1"/>
        <end position="25"/>
    </location>
</feature>
<evidence type="ECO:0000313" key="2">
    <source>
        <dbReference type="EMBL" id="MBD2606612.1"/>
    </source>
</evidence>
<dbReference type="InterPro" id="IPR003795">
    <property type="entry name" value="DUF192"/>
</dbReference>
<sequence length="176" mass="19163">MNRWLFLLPILLSVTLFGCSEPTPAKPPSTNLNSQVSASAPSGQTLPISGIAIVPNGTKINLEVARTPQEQAIGLMYRKDLPSDRGMLFQFPSAQPVSFWMKNTLIPLDIVFLRKGIVQYIAVGVPPCTADPCPTYGPGKLIDTVIELRSGRAAELNLKVSDRVKIEFLNTGSSRR</sequence>
<dbReference type="RefSeq" id="WP_029636524.1">
    <property type="nucleotide sequence ID" value="NZ_JACJTA010000044.1"/>
</dbReference>
<dbReference type="PROSITE" id="PS51257">
    <property type="entry name" value="PROKAR_LIPOPROTEIN"/>
    <property type="match status" value="1"/>
</dbReference>
<protein>
    <submittedName>
        <fullName evidence="2">DUF192 domain-containing protein</fullName>
    </submittedName>
</protein>
<dbReference type="Pfam" id="PF02643">
    <property type="entry name" value="DUF192"/>
    <property type="match status" value="1"/>
</dbReference>
<reference evidence="2 3" key="1">
    <citation type="journal article" date="2020" name="ISME J.">
        <title>Comparative genomics reveals insights into cyanobacterial evolution and habitat adaptation.</title>
        <authorList>
            <person name="Chen M.Y."/>
            <person name="Teng W.K."/>
            <person name="Zhao L."/>
            <person name="Hu C.X."/>
            <person name="Zhou Y.K."/>
            <person name="Han B.P."/>
            <person name="Song L.R."/>
            <person name="Shu W.S."/>
        </authorList>
    </citation>
    <scope>NUCLEOTIDE SEQUENCE [LARGE SCALE GENOMIC DNA]</scope>
    <source>
        <strain evidence="2 3">FACHB-248</strain>
    </source>
</reference>
<keyword evidence="3" id="KW-1185">Reference proteome</keyword>
<feature type="chain" id="PRO_5046108288" evidence="1">
    <location>
        <begin position="26"/>
        <end position="176"/>
    </location>
</feature>
<name>A0ABR8GT73_9CYAN</name>
<keyword evidence="1" id="KW-0732">Signal</keyword>
<proteinExistence type="predicted"/>
<gene>
    <name evidence="2" type="ORF">H6G81_19265</name>
</gene>
<evidence type="ECO:0000313" key="3">
    <source>
        <dbReference type="Proteomes" id="UP000660380"/>
    </source>
</evidence>
<dbReference type="Proteomes" id="UP000660380">
    <property type="component" value="Unassembled WGS sequence"/>
</dbReference>
<comment type="caution">
    <text evidence="2">The sequence shown here is derived from an EMBL/GenBank/DDBJ whole genome shotgun (WGS) entry which is preliminary data.</text>
</comment>
<dbReference type="PANTHER" id="PTHR37953">
    <property type="entry name" value="UPF0127 PROTEIN MJ1496"/>
    <property type="match status" value="1"/>
</dbReference>
<dbReference type="Gene3D" id="2.60.120.1140">
    <property type="entry name" value="Protein of unknown function DUF192"/>
    <property type="match status" value="1"/>
</dbReference>
<dbReference type="InterPro" id="IPR038695">
    <property type="entry name" value="Saro_0823-like_sf"/>
</dbReference>